<organism evidence="1 2">
    <name type="scientific">Vibrio splendidus</name>
    <dbReference type="NCBI Taxonomy" id="29497"/>
    <lineage>
        <taxon>Bacteria</taxon>
        <taxon>Pseudomonadati</taxon>
        <taxon>Pseudomonadota</taxon>
        <taxon>Gammaproteobacteria</taxon>
        <taxon>Vibrionales</taxon>
        <taxon>Vibrionaceae</taxon>
        <taxon>Vibrio</taxon>
    </lineage>
</organism>
<dbReference type="EMBL" id="MCSW01000080">
    <property type="protein sequence ID" value="PMF28053.1"/>
    <property type="molecule type" value="Genomic_DNA"/>
</dbReference>
<gene>
    <name evidence="1" type="ORF">BCV19_03435</name>
</gene>
<evidence type="ECO:0000313" key="1">
    <source>
        <dbReference type="EMBL" id="PMF28053.1"/>
    </source>
</evidence>
<sequence>MEYLTAAILSGLIYDGVKNGATIGYKLLKSKLQGWIVDDNQLNKIVEQLKEAGVNEDLAPHAMERKINDHQQLTEMLQQIHCVENYSNVSQVSNIGHNINAGENATITIGDLKINKEND</sequence>
<reference evidence="2" key="1">
    <citation type="submission" date="2016-07" db="EMBL/GenBank/DDBJ databases">
        <title>Nontailed viruses are major unrecognized killers of bacteria in the ocean.</title>
        <authorList>
            <person name="Kauffman K."/>
            <person name="Hussain F."/>
            <person name="Yang J."/>
            <person name="Arevalo P."/>
            <person name="Brown J."/>
            <person name="Cutler M."/>
            <person name="Kelly L."/>
            <person name="Polz M.F."/>
        </authorList>
    </citation>
    <scope>NUCLEOTIDE SEQUENCE [LARGE SCALE GENOMIC DNA]</scope>
    <source>
        <strain evidence="2">10N.286.54.F3</strain>
    </source>
</reference>
<dbReference type="AlphaFoldDB" id="A0A2N7CI64"/>
<protein>
    <submittedName>
        <fullName evidence="1">Uncharacterized protein</fullName>
    </submittedName>
</protein>
<proteinExistence type="predicted"/>
<name>A0A2N7CI64_VIBSP</name>
<comment type="caution">
    <text evidence="1">The sequence shown here is derived from an EMBL/GenBank/DDBJ whole genome shotgun (WGS) entry which is preliminary data.</text>
</comment>
<dbReference type="Proteomes" id="UP000235405">
    <property type="component" value="Unassembled WGS sequence"/>
</dbReference>
<evidence type="ECO:0000313" key="2">
    <source>
        <dbReference type="Proteomes" id="UP000235405"/>
    </source>
</evidence>
<dbReference type="RefSeq" id="WP_102481987.1">
    <property type="nucleotide sequence ID" value="NZ_MCSW01000080.1"/>
</dbReference>
<dbReference type="Pfam" id="PF20701">
    <property type="entry name" value="HetE-N"/>
    <property type="match status" value="1"/>
</dbReference>
<accession>A0A2N7CI64</accession>